<keyword evidence="1" id="KW-0479">Metal-binding</keyword>
<dbReference type="SUPFAM" id="SSF144232">
    <property type="entry name" value="HIT/MYND zinc finger-like"/>
    <property type="match status" value="1"/>
</dbReference>
<dbReference type="Proteomes" id="UP001497453">
    <property type="component" value="Chromosome 2"/>
</dbReference>
<evidence type="ECO:0000313" key="7">
    <source>
        <dbReference type="Proteomes" id="UP001497453"/>
    </source>
</evidence>
<evidence type="ECO:0000256" key="2">
    <source>
        <dbReference type="ARBA" id="ARBA00022771"/>
    </source>
</evidence>
<keyword evidence="3" id="KW-0862">Zinc</keyword>
<dbReference type="Pfam" id="PF01753">
    <property type="entry name" value="zf-MYND"/>
    <property type="match status" value="1"/>
</dbReference>
<dbReference type="InterPro" id="IPR002893">
    <property type="entry name" value="Znf_MYND"/>
</dbReference>
<accession>A0ABP1CY51</accession>
<organism evidence="6 7">
    <name type="scientific">Somion occarium</name>
    <dbReference type="NCBI Taxonomy" id="3059160"/>
    <lineage>
        <taxon>Eukaryota</taxon>
        <taxon>Fungi</taxon>
        <taxon>Dikarya</taxon>
        <taxon>Basidiomycota</taxon>
        <taxon>Agaricomycotina</taxon>
        <taxon>Agaricomycetes</taxon>
        <taxon>Polyporales</taxon>
        <taxon>Cerrenaceae</taxon>
        <taxon>Somion</taxon>
    </lineage>
</organism>
<evidence type="ECO:0000313" key="6">
    <source>
        <dbReference type="EMBL" id="CAL1700571.1"/>
    </source>
</evidence>
<evidence type="ECO:0000256" key="1">
    <source>
        <dbReference type="ARBA" id="ARBA00022723"/>
    </source>
</evidence>
<evidence type="ECO:0000256" key="3">
    <source>
        <dbReference type="ARBA" id="ARBA00022833"/>
    </source>
</evidence>
<dbReference type="Gene3D" id="6.10.140.2220">
    <property type="match status" value="1"/>
</dbReference>
<dbReference type="PROSITE" id="PS50865">
    <property type="entry name" value="ZF_MYND_2"/>
    <property type="match status" value="1"/>
</dbReference>
<sequence length="392" mass="43573">MYTANIPGMAPRTHISIRKIPKDVIQYENMHVYMSIKTATTFDHRQQPNFGEYMIECSKYLTESKSEDILAPAREGDTALRLELAIRYLSACGTRRKSADGALFFLDMITDPKNLEYLAGVSRDIMAKALSCTAFAYYDKYLFLPEAAETIEADEVQFNRPKAPGDPILGNLYLAARYADASARRGFVSPAVLDIGFLVQGLSDQVRINLTQAPRFRVFQNLWRVCNDRQAEILEEERQRRRKAAKAPNAYICAAEGCGITGEKKAVLRACAGKCPPDLKPHYCSKACQTKDWPRHKPICKPGAKPSKSTALVLSDMNKLRLDEPGALLTLEDEDLDPREGPGCSIDIPAPNLPGGKMHIISQNLSPEFLKQFRNATHDIVSTRAADGSGSR</sequence>
<keyword evidence="7" id="KW-1185">Reference proteome</keyword>
<evidence type="ECO:0000256" key="4">
    <source>
        <dbReference type="PROSITE-ProRule" id="PRU00134"/>
    </source>
</evidence>
<gene>
    <name evidence="6" type="ORF">GFSPODELE1_LOCUS3201</name>
</gene>
<keyword evidence="2 4" id="KW-0863">Zinc-finger</keyword>
<feature type="domain" description="MYND-type" evidence="5">
    <location>
        <begin position="258"/>
        <end position="300"/>
    </location>
</feature>
<name>A0ABP1CY51_9APHY</name>
<protein>
    <recommendedName>
        <fullName evidence="5">MYND-type domain-containing protein</fullName>
    </recommendedName>
</protein>
<proteinExistence type="predicted"/>
<reference evidence="7" key="1">
    <citation type="submission" date="2024-04" db="EMBL/GenBank/DDBJ databases">
        <authorList>
            <person name="Shaw F."/>
            <person name="Minotto A."/>
        </authorList>
    </citation>
    <scope>NUCLEOTIDE SEQUENCE [LARGE SCALE GENOMIC DNA]</scope>
</reference>
<evidence type="ECO:0000259" key="5">
    <source>
        <dbReference type="PROSITE" id="PS50865"/>
    </source>
</evidence>
<dbReference type="EMBL" id="OZ037945">
    <property type="protein sequence ID" value="CAL1700571.1"/>
    <property type="molecule type" value="Genomic_DNA"/>
</dbReference>